<dbReference type="Gene3D" id="3.30.530.20">
    <property type="match status" value="1"/>
</dbReference>
<evidence type="ECO:0000313" key="2">
    <source>
        <dbReference type="EMBL" id="ADB49702.1"/>
    </source>
</evidence>
<organism evidence="2 3">
    <name type="scientific">Conexibacter woesei (strain DSM 14684 / CCUG 47730 / CIP 108061 / JCM 11494 / NBRC 100937 / ID131577)</name>
    <dbReference type="NCBI Taxonomy" id="469383"/>
    <lineage>
        <taxon>Bacteria</taxon>
        <taxon>Bacillati</taxon>
        <taxon>Actinomycetota</taxon>
        <taxon>Thermoleophilia</taxon>
        <taxon>Solirubrobacterales</taxon>
        <taxon>Conexibacteraceae</taxon>
        <taxon>Conexibacter</taxon>
    </lineage>
</organism>
<gene>
    <name evidence="2" type="ordered locus">Cwoe_1273</name>
</gene>
<proteinExistence type="predicted"/>
<dbReference type="STRING" id="469383.Cwoe_1273"/>
<keyword evidence="3" id="KW-1185">Reference proteome</keyword>
<protein>
    <recommendedName>
        <fullName evidence="4">Polyketide cyclase/dehydrase</fullName>
    </recommendedName>
</protein>
<evidence type="ECO:0000313" key="3">
    <source>
        <dbReference type="Proteomes" id="UP000008229"/>
    </source>
</evidence>
<evidence type="ECO:0008006" key="4">
    <source>
        <dbReference type="Google" id="ProtNLM"/>
    </source>
</evidence>
<dbReference type="InterPro" id="IPR023393">
    <property type="entry name" value="START-like_dom_sf"/>
</dbReference>
<sequence>MEVRATRTIPASPEAIFAFLEEPDRHWQLLGRRLEPLQAYDGERSQVRLHGPLGVRRTLWIRMAVSRPPHELVGRVQAGGETTIGTVRWEIRAVAGGTGGTGGAGGTGGTGGAAGDAGGAAGAGDAGERTSLVALTARTDVAGWLDRLLLVCGGARWLRRSLERTLAALTEQVR</sequence>
<name>D3FEM8_CONWI</name>
<accession>D3FEM8</accession>
<feature type="region of interest" description="Disordered" evidence="1">
    <location>
        <begin position="98"/>
        <end position="125"/>
    </location>
</feature>
<dbReference type="HOGENOM" id="CLU_1537474_0_0_11"/>
<dbReference type="KEGG" id="cwo:Cwoe_1273"/>
<dbReference type="Proteomes" id="UP000008229">
    <property type="component" value="Chromosome"/>
</dbReference>
<dbReference type="EMBL" id="CP001854">
    <property type="protein sequence ID" value="ADB49702.1"/>
    <property type="molecule type" value="Genomic_DNA"/>
</dbReference>
<reference evidence="3" key="2">
    <citation type="submission" date="2010-01" db="EMBL/GenBank/DDBJ databases">
        <title>The complete genome of Conexibacter woesei DSM 14684.</title>
        <authorList>
            <consortium name="US DOE Joint Genome Institute (JGI-PGF)"/>
            <person name="Lucas S."/>
            <person name="Copeland A."/>
            <person name="Lapidus A."/>
            <person name="Glavina del Rio T."/>
            <person name="Dalin E."/>
            <person name="Tice H."/>
            <person name="Bruce D."/>
            <person name="Goodwin L."/>
            <person name="Pitluck S."/>
            <person name="Kyrpides N."/>
            <person name="Mavromatis K."/>
            <person name="Ivanova N."/>
            <person name="Mikhailova N."/>
            <person name="Chertkov O."/>
            <person name="Brettin T."/>
            <person name="Detter J.C."/>
            <person name="Han C."/>
            <person name="Larimer F."/>
            <person name="Land M."/>
            <person name="Hauser L."/>
            <person name="Markowitz V."/>
            <person name="Cheng J.-F."/>
            <person name="Hugenholtz P."/>
            <person name="Woyke T."/>
            <person name="Wu D."/>
            <person name="Pukall R."/>
            <person name="Steenblock K."/>
            <person name="Schneider S."/>
            <person name="Klenk H.-P."/>
            <person name="Eisen J.A."/>
        </authorList>
    </citation>
    <scope>NUCLEOTIDE SEQUENCE [LARGE SCALE GENOMIC DNA]</scope>
    <source>
        <strain evidence="3">DSM 14684 / CIP 108061 / JCM 11494 / NBRC 100937 / ID131577</strain>
    </source>
</reference>
<dbReference type="RefSeq" id="WP_012932753.1">
    <property type="nucleotide sequence ID" value="NC_013739.1"/>
</dbReference>
<dbReference type="SUPFAM" id="SSF55961">
    <property type="entry name" value="Bet v1-like"/>
    <property type="match status" value="1"/>
</dbReference>
<reference evidence="2 3" key="1">
    <citation type="journal article" date="2010" name="Stand. Genomic Sci.">
        <title>Complete genome sequence of Conexibacter woesei type strain (ID131577).</title>
        <authorList>
            <person name="Pukall R."/>
            <person name="Lapidus A."/>
            <person name="Glavina Del Rio T."/>
            <person name="Copeland A."/>
            <person name="Tice H."/>
            <person name="Cheng J.-F."/>
            <person name="Lucas S."/>
            <person name="Chen F."/>
            <person name="Nolan M."/>
            <person name="Bruce D."/>
            <person name="Goodwin L."/>
            <person name="Pitluck S."/>
            <person name="Mavromatis K."/>
            <person name="Ivanova N."/>
            <person name="Ovchinnikova G."/>
            <person name="Pati A."/>
            <person name="Chen A."/>
            <person name="Palaniappan K."/>
            <person name="Land M."/>
            <person name="Hauser L."/>
            <person name="Chang Y.-J."/>
            <person name="Jeffries C.D."/>
            <person name="Chain P."/>
            <person name="Meincke L."/>
            <person name="Sims D."/>
            <person name="Brettin T."/>
            <person name="Detter J.C."/>
            <person name="Rohde M."/>
            <person name="Goeker M."/>
            <person name="Bristow J."/>
            <person name="Eisen J.A."/>
            <person name="Markowitz V."/>
            <person name="Kyrpides N.C."/>
            <person name="Klenk H.-P."/>
            <person name="Hugenholtz P."/>
        </authorList>
    </citation>
    <scope>NUCLEOTIDE SEQUENCE [LARGE SCALE GENOMIC DNA]</scope>
    <source>
        <strain evidence="3">DSM 14684 / CIP 108061 / JCM 11494 / NBRC 100937 / ID131577</strain>
    </source>
</reference>
<dbReference type="AlphaFoldDB" id="D3FEM8"/>
<evidence type="ECO:0000256" key="1">
    <source>
        <dbReference type="SAM" id="MobiDB-lite"/>
    </source>
</evidence>